<feature type="domain" description="Reverse transcriptase RNase H-like" evidence="8">
    <location>
        <begin position="239"/>
        <end position="307"/>
    </location>
</feature>
<dbReference type="PANTHER" id="PTHR37984:SF5">
    <property type="entry name" value="PROTEIN NYNRIN-LIKE"/>
    <property type="match status" value="1"/>
</dbReference>
<keyword evidence="2" id="KW-0548">Nucleotidyltransferase</keyword>
<dbReference type="GO" id="GO:0004519">
    <property type="term" value="F:endonuclease activity"/>
    <property type="evidence" value="ECO:0007669"/>
    <property type="project" value="UniProtKB-KW"/>
</dbReference>
<evidence type="ECO:0000256" key="2">
    <source>
        <dbReference type="ARBA" id="ARBA00022695"/>
    </source>
</evidence>
<name>A0A8T0FKQ7_ARGBR</name>
<proteinExistence type="predicted"/>
<dbReference type="EMBL" id="JABXBU010000011">
    <property type="protein sequence ID" value="KAF8789950.1"/>
    <property type="molecule type" value="Genomic_DNA"/>
</dbReference>
<evidence type="ECO:0000313" key="10">
    <source>
        <dbReference type="Proteomes" id="UP000807504"/>
    </source>
</evidence>
<dbReference type="CDD" id="cd09274">
    <property type="entry name" value="RNase_HI_RT_Ty3"/>
    <property type="match status" value="1"/>
</dbReference>
<protein>
    <submittedName>
        <fullName evidence="9">Retrovirus-related Pol polyprotein like</fullName>
    </submittedName>
</protein>
<dbReference type="PANTHER" id="PTHR37984">
    <property type="entry name" value="PROTEIN CBG26694"/>
    <property type="match status" value="1"/>
</dbReference>
<dbReference type="AlphaFoldDB" id="A0A8T0FKQ7"/>
<keyword evidence="6" id="KW-0695">RNA-directed DNA polymerase</keyword>
<feature type="region of interest" description="Disordered" evidence="7">
    <location>
        <begin position="22"/>
        <end position="43"/>
    </location>
</feature>
<evidence type="ECO:0000256" key="1">
    <source>
        <dbReference type="ARBA" id="ARBA00022679"/>
    </source>
</evidence>
<reference evidence="9" key="1">
    <citation type="journal article" date="2020" name="bioRxiv">
        <title>Chromosome-level reference genome of the European wasp spider Argiope bruennichi: a resource for studies on range expansion and evolutionary adaptation.</title>
        <authorList>
            <person name="Sheffer M.M."/>
            <person name="Hoppe A."/>
            <person name="Krehenwinkel H."/>
            <person name="Uhl G."/>
            <person name="Kuss A.W."/>
            <person name="Jensen L."/>
            <person name="Jensen C."/>
            <person name="Gillespie R.G."/>
            <person name="Hoff K.J."/>
            <person name="Prost S."/>
        </authorList>
    </citation>
    <scope>NUCLEOTIDE SEQUENCE</scope>
</reference>
<dbReference type="InterPro" id="IPR041373">
    <property type="entry name" value="RT_RNaseH"/>
</dbReference>
<gene>
    <name evidence="9" type="ORF">HNY73_005044</name>
</gene>
<organism evidence="9 10">
    <name type="scientific">Argiope bruennichi</name>
    <name type="common">Wasp spider</name>
    <name type="synonym">Aranea bruennichi</name>
    <dbReference type="NCBI Taxonomy" id="94029"/>
    <lineage>
        <taxon>Eukaryota</taxon>
        <taxon>Metazoa</taxon>
        <taxon>Ecdysozoa</taxon>
        <taxon>Arthropoda</taxon>
        <taxon>Chelicerata</taxon>
        <taxon>Arachnida</taxon>
        <taxon>Araneae</taxon>
        <taxon>Araneomorphae</taxon>
        <taxon>Entelegynae</taxon>
        <taxon>Araneoidea</taxon>
        <taxon>Araneidae</taxon>
        <taxon>Argiope</taxon>
    </lineage>
</organism>
<keyword evidence="4" id="KW-0255">Endonuclease</keyword>
<dbReference type="GO" id="GO:0016787">
    <property type="term" value="F:hydrolase activity"/>
    <property type="evidence" value="ECO:0007669"/>
    <property type="project" value="UniProtKB-KW"/>
</dbReference>
<evidence type="ECO:0000256" key="5">
    <source>
        <dbReference type="ARBA" id="ARBA00022801"/>
    </source>
</evidence>
<keyword evidence="1" id="KW-0808">Transferase</keyword>
<sequence>MADSGNGDLLALLAKMKKSIEAGQERMEEMKDGLEKEMRSGRERMEEMEAGLEKEIRSGQERMEQSLRRASQGKANGWNPQAKAFHLAASLKGDTARHPWTLTEEQRQCFSKLYRVALELGFGEKCTKEYSRLQLKSRYQKSGESLQELAADIQRLSHLAFSDCPVETRQDLALQHFIDKAEQQATRKDRHPIRAVTAADSDFDFVKQIEDLRREIWRLKERKGGRSTEIRCWTCGTAGKCLSKRERNYCVTRKELLAIVKAIESFHPYLYGRRFLLRTDHASLTWLLNFKKPEVQIARWIQRQQEYGMEIRHRKGSAHGNADALSRRPCSENCNYCSRVEKKFGMVEPVVRQVTTPSTSESDPWGDESVRKNQLADPEIKPIIEFKESIGGKPSWQDIAPFHPTSWETH</sequence>
<keyword evidence="3" id="KW-0540">Nuclease</keyword>
<dbReference type="InterPro" id="IPR050951">
    <property type="entry name" value="Retrovirus_Pol_polyprotein"/>
</dbReference>
<accession>A0A8T0FKQ7</accession>
<reference evidence="9" key="2">
    <citation type="submission" date="2020-06" db="EMBL/GenBank/DDBJ databases">
        <authorList>
            <person name="Sheffer M."/>
        </authorList>
    </citation>
    <scope>NUCLEOTIDE SEQUENCE</scope>
</reference>
<evidence type="ECO:0000259" key="8">
    <source>
        <dbReference type="Pfam" id="PF17917"/>
    </source>
</evidence>
<evidence type="ECO:0000256" key="4">
    <source>
        <dbReference type="ARBA" id="ARBA00022759"/>
    </source>
</evidence>
<keyword evidence="5" id="KW-0378">Hydrolase</keyword>
<dbReference type="Pfam" id="PF17917">
    <property type="entry name" value="RT_RNaseH"/>
    <property type="match status" value="1"/>
</dbReference>
<dbReference type="Proteomes" id="UP000807504">
    <property type="component" value="Unassembled WGS sequence"/>
</dbReference>
<evidence type="ECO:0000256" key="7">
    <source>
        <dbReference type="SAM" id="MobiDB-lite"/>
    </source>
</evidence>
<feature type="region of interest" description="Disordered" evidence="7">
    <location>
        <begin position="355"/>
        <end position="374"/>
    </location>
</feature>
<evidence type="ECO:0000313" key="9">
    <source>
        <dbReference type="EMBL" id="KAF8789950.1"/>
    </source>
</evidence>
<keyword evidence="10" id="KW-1185">Reference proteome</keyword>
<evidence type="ECO:0000256" key="3">
    <source>
        <dbReference type="ARBA" id="ARBA00022722"/>
    </source>
</evidence>
<dbReference type="GO" id="GO:0003964">
    <property type="term" value="F:RNA-directed DNA polymerase activity"/>
    <property type="evidence" value="ECO:0007669"/>
    <property type="project" value="UniProtKB-KW"/>
</dbReference>
<dbReference type="InterPro" id="IPR043502">
    <property type="entry name" value="DNA/RNA_pol_sf"/>
</dbReference>
<dbReference type="SUPFAM" id="SSF56672">
    <property type="entry name" value="DNA/RNA polymerases"/>
    <property type="match status" value="1"/>
</dbReference>
<comment type="caution">
    <text evidence="9">The sequence shown here is derived from an EMBL/GenBank/DDBJ whole genome shotgun (WGS) entry which is preliminary data.</text>
</comment>
<evidence type="ECO:0000256" key="6">
    <source>
        <dbReference type="ARBA" id="ARBA00022918"/>
    </source>
</evidence>